<evidence type="ECO:0000313" key="2">
    <source>
        <dbReference type="EMBL" id="KAJ9574327.1"/>
    </source>
</evidence>
<sequence length="90" mass="10406">FEGLSNFQRLPHFKILFFVWFDMVLLHSTPFNIFMVLRACTNLLSTSALQLPDSSIRFLTTFPGSLLNLFALQTLYLSLQQLNSINEHLL</sequence>
<name>A0AAD7Z5T9_DIPPU</name>
<dbReference type="EMBL" id="JASPKZ010010467">
    <property type="protein sequence ID" value="KAJ9574327.1"/>
    <property type="molecule type" value="Genomic_DNA"/>
</dbReference>
<dbReference type="Proteomes" id="UP001233999">
    <property type="component" value="Unassembled WGS sequence"/>
</dbReference>
<feature type="non-terminal residue" evidence="2">
    <location>
        <position position="90"/>
    </location>
</feature>
<keyword evidence="1" id="KW-0812">Transmembrane</keyword>
<keyword evidence="1" id="KW-0472">Membrane</keyword>
<organism evidence="2 3">
    <name type="scientific">Diploptera punctata</name>
    <name type="common">Pacific beetle cockroach</name>
    <dbReference type="NCBI Taxonomy" id="6984"/>
    <lineage>
        <taxon>Eukaryota</taxon>
        <taxon>Metazoa</taxon>
        <taxon>Ecdysozoa</taxon>
        <taxon>Arthropoda</taxon>
        <taxon>Hexapoda</taxon>
        <taxon>Insecta</taxon>
        <taxon>Pterygota</taxon>
        <taxon>Neoptera</taxon>
        <taxon>Polyneoptera</taxon>
        <taxon>Dictyoptera</taxon>
        <taxon>Blattodea</taxon>
        <taxon>Blaberoidea</taxon>
        <taxon>Blaberidae</taxon>
        <taxon>Diplopterinae</taxon>
        <taxon>Diploptera</taxon>
    </lineage>
</organism>
<keyword evidence="1" id="KW-1133">Transmembrane helix</keyword>
<comment type="caution">
    <text evidence="2">The sequence shown here is derived from an EMBL/GenBank/DDBJ whole genome shotgun (WGS) entry which is preliminary data.</text>
</comment>
<protein>
    <submittedName>
        <fullName evidence="2">Uncharacterized protein</fullName>
    </submittedName>
</protein>
<keyword evidence="3" id="KW-1185">Reference proteome</keyword>
<evidence type="ECO:0000256" key="1">
    <source>
        <dbReference type="SAM" id="Phobius"/>
    </source>
</evidence>
<accession>A0AAD7Z5T9</accession>
<feature type="non-terminal residue" evidence="2">
    <location>
        <position position="1"/>
    </location>
</feature>
<reference evidence="2" key="1">
    <citation type="journal article" date="2023" name="IScience">
        <title>Live-bearing cockroach genome reveals convergent evolutionary mechanisms linked to viviparity in insects and beyond.</title>
        <authorList>
            <person name="Fouks B."/>
            <person name="Harrison M.C."/>
            <person name="Mikhailova A.A."/>
            <person name="Marchal E."/>
            <person name="English S."/>
            <person name="Carruthers M."/>
            <person name="Jennings E.C."/>
            <person name="Chiamaka E.L."/>
            <person name="Frigard R.A."/>
            <person name="Pippel M."/>
            <person name="Attardo G.M."/>
            <person name="Benoit J.B."/>
            <person name="Bornberg-Bauer E."/>
            <person name="Tobe S.S."/>
        </authorList>
    </citation>
    <scope>NUCLEOTIDE SEQUENCE</scope>
    <source>
        <strain evidence="2">Stay&amp;Tobe</strain>
    </source>
</reference>
<gene>
    <name evidence="2" type="ORF">L9F63_026027</name>
</gene>
<feature type="transmembrane region" description="Helical" evidence="1">
    <location>
        <begin position="15"/>
        <end position="37"/>
    </location>
</feature>
<dbReference type="AlphaFoldDB" id="A0AAD7Z5T9"/>
<proteinExistence type="predicted"/>
<evidence type="ECO:0000313" key="3">
    <source>
        <dbReference type="Proteomes" id="UP001233999"/>
    </source>
</evidence>
<reference evidence="2" key="2">
    <citation type="submission" date="2023-05" db="EMBL/GenBank/DDBJ databases">
        <authorList>
            <person name="Fouks B."/>
        </authorList>
    </citation>
    <scope>NUCLEOTIDE SEQUENCE</scope>
    <source>
        <strain evidence="2">Stay&amp;Tobe</strain>
        <tissue evidence="2">Testes</tissue>
    </source>
</reference>